<evidence type="ECO:0000256" key="6">
    <source>
        <dbReference type="SAM" id="MobiDB-lite"/>
    </source>
</evidence>
<feature type="compositionally biased region" description="Basic and acidic residues" evidence="6">
    <location>
        <begin position="285"/>
        <end position="323"/>
    </location>
</feature>
<proteinExistence type="inferred from homology"/>
<keyword evidence="3" id="KW-0158">Chromosome</keyword>
<comment type="similarity">
    <text evidence="2">Belongs to the HIBADH-related family. NP60 subfamily.</text>
</comment>
<feature type="compositionally biased region" description="Basic and acidic residues" evidence="6">
    <location>
        <begin position="169"/>
        <end position="202"/>
    </location>
</feature>
<dbReference type="Pfam" id="PF03446">
    <property type="entry name" value="NAD_binding_2"/>
    <property type="match status" value="1"/>
</dbReference>
<dbReference type="InterPro" id="IPR036291">
    <property type="entry name" value="NAD(P)-bd_dom_sf"/>
</dbReference>
<evidence type="ECO:0000256" key="4">
    <source>
        <dbReference type="ARBA" id="ARBA00030287"/>
    </source>
</evidence>
<feature type="compositionally biased region" description="Basic and acidic residues" evidence="6">
    <location>
        <begin position="482"/>
        <end position="501"/>
    </location>
</feature>
<feature type="compositionally biased region" description="Basic and acidic residues" evidence="6">
    <location>
        <begin position="339"/>
        <end position="471"/>
    </location>
</feature>
<feature type="region of interest" description="Disordered" evidence="6">
    <location>
        <begin position="628"/>
        <end position="659"/>
    </location>
</feature>
<dbReference type="Pfam" id="PF00855">
    <property type="entry name" value="PWWP"/>
    <property type="match status" value="1"/>
</dbReference>
<evidence type="ECO:0000256" key="5">
    <source>
        <dbReference type="ARBA" id="ARBA00034140"/>
    </source>
</evidence>
<protein>
    <recommendedName>
        <fullName evidence="5">Cytokine-like nuclear factor N-PAC</fullName>
    </recommendedName>
    <alternativeName>
        <fullName evidence="4">Glyoxylate reductase 1 homolog</fullName>
    </alternativeName>
</protein>
<dbReference type="OrthoDB" id="21615at2759"/>
<dbReference type="InterPro" id="IPR006115">
    <property type="entry name" value="6PGDH_NADP-bd"/>
</dbReference>
<dbReference type="GO" id="GO:0000785">
    <property type="term" value="C:chromatin"/>
    <property type="evidence" value="ECO:0007669"/>
    <property type="project" value="TreeGrafter"/>
</dbReference>
<dbReference type="GO" id="GO:0140673">
    <property type="term" value="P:transcription elongation-coupled chromatin remodeling"/>
    <property type="evidence" value="ECO:0007669"/>
    <property type="project" value="TreeGrafter"/>
</dbReference>
<keyword evidence="9" id="KW-1185">Reference proteome</keyword>
<dbReference type="PROSITE" id="PS50812">
    <property type="entry name" value="PWWP"/>
    <property type="match status" value="1"/>
</dbReference>
<feature type="compositionally biased region" description="Basic and acidic residues" evidence="6">
    <location>
        <begin position="231"/>
        <end position="273"/>
    </location>
</feature>
<evidence type="ECO:0000259" key="7">
    <source>
        <dbReference type="PROSITE" id="PS50812"/>
    </source>
</evidence>
<dbReference type="InterPro" id="IPR000313">
    <property type="entry name" value="PWWP_dom"/>
</dbReference>
<organism evidence="8 9">
    <name type="scientific">Trichonephila clavata</name>
    <name type="common">Joro spider</name>
    <name type="synonym">Nephila clavata</name>
    <dbReference type="NCBI Taxonomy" id="2740835"/>
    <lineage>
        <taxon>Eukaryota</taxon>
        <taxon>Metazoa</taxon>
        <taxon>Ecdysozoa</taxon>
        <taxon>Arthropoda</taxon>
        <taxon>Chelicerata</taxon>
        <taxon>Arachnida</taxon>
        <taxon>Araneae</taxon>
        <taxon>Araneomorphae</taxon>
        <taxon>Entelegynae</taxon>
        <taxon>Araneoidea</taxon>
        <taxon>Nephilidae</taxon>
        <taxon>Trichonephila</taxon>
    </lineage>
</organism>
<dbReference type="Gene3D" id="1.10.1040.10">
    <property type="entry name" value="N-(1-d-carboxylethyl)-l-norvaline Dehydrogenase, domain 2"/>
    <property type="match status" value="1"/>
</dbReference>
<dbReference type="GO" id="GO:0003677">
    <property type="term" value="F:DNA binding"/>
    <property type="evidence" value="ECO:0007669"/>
    <property type="project" value="TreeGrafter"/>
</dbReference>
<feature type="domain" description="PWWP" evidence="7">
    <location>
        <begin position="15"/>
        <end position="70"/>
    </location>
</feature>
<evidence type="ECO:0000256" key="3">
    <source>
        <dbReference type="ARBA" id="ARBA00022454"/>
    </source>
</evidence>
<dbReference type="SMART" id="SM00293">
    <property type="entry name" value="PWWP"/>
    <property type="match status" value="1"/>
</dbReference>
<dbReference type="SUPFAM" id="SSF48179">
    <property type="entry name" value="6-phosphogluconate dehydrogenase C-terminal domain-like"/>
    <property type="match status" value="1"/>
</dbReference>
<dbReference type="InterPro" id="IPR029154">
    <property type="entry name" value="HIBADH-like_NADP-bd"/>
</dbReference>
<gene>
    <name evidence="8" type="primary">AGAP009949</name>
    <name evidence="8" type="ORF">TNCT_429021</name>
</gene>
<feature type="compositionally biased region" description="Basic residues" evidence="6">
    <location>
        <begin position="324"/>
        <end position="338"/>
    </location>
</feature>
<dbReference type="GO" id="GO:0051287">
    <property type="term" value="F:NAD binding"/>
    <property type="evidence" value="ECO:0007669"/>
    <property type="project" value="InterPro"/>
</dbReference>
<feature type="compositionally biased region" description="Basic and acidic residues" evidence="6">
    <location>
        <begin position="523"/>
        <end position="536"/>
    </location>
</feature>
<sequence>MLYNFLLMSVAKFEIGDLVWAKKKDYPLWPAKISQPPKEEKKKGMHYVCFLKTETCAWVPIKKIQHHAEHLIPPNYEKKSPFLKLAIDEIILLSKDKLCKEASKVSPEIGVQNLEEKESMEDKQLMEEKQPPIKRCSYEGKSTVKEKHSYKGKATTAKEKHSYKSKATSVKEKQSLKEPVKGKQSPAEEKQPLKEPITEKLPVKGKQFSLKKPVKEKQPPVKQKKLSLKKPVKEKQPLVEEKQPSLKEPAKEKQPPVEEKQPSSKEPVKEKQPPVKQKKLSLKKPVKEKQPLVEEKQPSLKEPVKEKQPPVEEKQPSSKEPVKKKQPPVKQKKLSLKKPVKEKQPLVEEKQPSLKEPEPVKEKQPPVEEKQPSSKEPVKEKQPPVEEKQPLKEQVKEKQPLVEEKQPSPKEPVKEKQPPVEEKQPFLKEPVKEKQPPVEEKQSSLKEPVKEKPPVTEKKPTLKKPLKEKQSSLKKQVKRKHPVEEKKVPIKKQRIEEKQPPIKENLTSIKKNPVKGKQVKKILSREKPKKVEKAGDSVKSQRVVGRKRSLSKGPVIGETSMSGLVPCPKIQKLDEDDSSHNKSSTDLSNPKNPKLDDDKHSVSSSSSNQSVYPGLIFRGFNDDDDCSVSSLSSHHSQSRKVVRHRKVQQKVKKLDDNHSLNSPSESYAFTFSDKKIFIPHREPSPVDNQYEERFKMKHVIPTSKKIGFLGLGKMGRRIVKNLLIAGHKLIVWNRTKDKCKEFVEAGATQAENPAEVVKAADIIFNCVSDVYAVKTILFCPDGVLKGLEDSCAGEKNVKGYIEMSSIGYESSQEIANDIILNGGRYLEACMTGTKTSANLGALFILASGDEGIFQECLTCFHAIADNTYFLSDEIGVSSLFSITLSMCTGTAYAALAEVAALANRLKIDMTDVLALLRMRGIASKPLLEKGRNMIKGEFFNVEHSLINQQKDMDLALELSNDYNHPLHMAAAANEVYKHAKMLGYGDHDVSAVFRGVKH</sequence>
<comment type="subcellular location">
    <subcellularLocation>
        <location evidence="1">Chromosome</location>
    </subcellularLocation>
</comment>
<feature type="compositionally biased region" description="Basic and acidic residues" evidence="6">
    <location>
        <begin position="116"/>
        <end position="149"/>
    </location>
</feature>
<dbReference type="SUPFAM" id="SSF63748">
    <property type="entry name" value="Tudor/PWWP/MBT"/>
    <property type="match status" value="1"/>
</dbReference>
<dbReference type="Gene3D" id="3.40.50.720">
    <property type="entry name" value="NAD(P)-binding Rossmann-like Domain"/>
    <property type="match status" value="1"/>
</dbReference>
<dbReference type="InterPro" id="IPR013328">
    <property type="entry name" value="6PGD_dom2"/>
</dbReference>
<dbReference type="Gene3D" id="2.30.30.140">
    <property type="match status" value="1"/>
</dbReference>
<evidence type="ECO:0000313" key="8">
    <source>
        <dbReference type="EMBL" id="GFQ88273.1"/>
    </source>
</evidence>
<dbReference type="Pfam" id="PF14833">
    <property type="entry name" value="NAD_binding_11"/>
    <property type="match status" value="1"/>
</dbReference>
<evidence type="ECO:0000256" key="1">
    <source>
        <dbReference type="ARBA" id="ARBA00004286"/>
    </source>
</evidence>
<feature type="compositionally biased region" description="Polar residues" evidence="6">
    <location>
        <begin position="581"/>
        <end position="591"/>
    </location>
</feature>
<dbReference type="EMBL" id="BMAO01033277">
    <property type="protein sequence ID" value="GFQ88273.1"/>
    <property type="molecule type" value="Genomic_DNA"/>
</dbReference>
<name>A0A8X6GRR7_TRICU</name>
<dbReference type="Proteomes" id="UP000887116">
    <property type="component" value="Unassembled WGS sequence"/>
</dbReference>
<dbReference type="SUPFAM" id="SSF51735">
    <property type="entry name" value="NAD(P)-binding Rossmann-fold domains"/>
    <property type="match status" value="1"/>
</dbReference>
<accession>A0A8X6GRR7</accession>
<evidence type="ECO:0000256" key="2">
    <source>
        <dbReference type="ARBA" id="ARBA00007598"/>
    </source>
</evidence>
<feature type="compositionally biased region" description="Basic residues" evidence="6">
    <location>
        <begin position="636"/>
        <end position="651"/>
    </location>
</feature>
<evidence type="ECO:0000313" key="9">
    <source>
        <dbReference type="Proteomes" id="UP000887116"/>
    </source>
</evidence>
<dbReference type="GO" id="GO:0031491">
    <property type="term" value="F:nucleosome binding"/>
    <property type="evidence" value="ECO:0007669"/>
    <property type="project" value="TreeGrafter"/>
</dbReference>
<feature type="compositionally biased region" description="Basic residues" evidence="6">
    <location>
        <begin position="512"/>
        <end position="522"/>
    </location>
</feature>
<dbReference type="GO" id="GO:0050661">
    <property type="term" value="F:NADP binding"/>
    <property type="evidence" value="ECO:0007669"/>
    <property type="project" value="InterPro"/>
</dbReference>
<dbReference type="PANTHER" id="PTHR43580:SF2">
    <property type="entry name" value="CYTOKINE-LIKE NUCLEAR FACTOR N-PAC"/>
    <property type="match status" value="1"/>
</dbReference>
<reference evidence="8" key="1">
    <citation type="submission" date="2020-07" db="EMBL/GenBank/DDBJ databases">
        <title>Multicomponent nature underlies the extraordinary mechanical properties of spider dragline silk.</title>
        <authorList>
            <person name="Kono N."/>
            <person name="Nakamura H."/>
            <person name="Mori M."/>
            <person name="Yoshida Y."/>
            <person name="Ohtoshi R."/>
            <person name="Malay A.D."/>
            <person name="Moran D.A.P."/>
            <person name="Tomita M."/>
            <person name="Numata K."/>
            <person name="Arakawa K."/>
        </authorList>
    </citation>
    <scope>NUCLEOTIDE SEQUENCE</scope>
</reference>
<feature type="region of interest" description="Disordered" evidence="6">
    <location>
        <begin position="116"/>
        <end position="609"/>
    </location>
</feature>
<dbReference type="InterPro" id="IPR051265">
    <property type="entry name" value="HIBADH-related_NP60_sf"/>
</dbReference>
<dbReference type="AlphaFoldDB" id="A0A8X6GRR7"/>
<dbReference type="PANTHER" id="PTHR43580">
    <property type="entry name" value="OXIDOREDUCTASE GLYR1-RELATED"/>
    <property type="match status" value="1"/>
</dbReference>
<comment type="caution">
    <text evidence="8">The sequence shown here is derived from an EMBL/GenBank/DDBJ whole genome shotgun (WGS) entry which is preliminary data.</text>
</comment>
<dbReference type="InterPro" id="IPR008927">
    <property type="entry name" value="6-PGluconate_DH-like_C_sf"/>
</dbReference>